<gene>
    <name evidence="1" type="ORF">BC938DRAFT_483907</name>
</gene>
<dbReference type="AlphaFoldDB" id="A0A433QAY9"/>
<reference evidence="1 2" key="1">
    <citation type="journal article" date="2018" name="New Phytol.">
        <title>Phylogenomics of Endogonaceae and evolution of mycorrhizas within Mucoromycota.</title>
        <authorList>
            <person name="Chang Y."/>
            <person name="Desiro A."/>
            <person name="Na H."/>
            <person name="Sandor L."/>
            <person name="Lipzen A."/>
            <person name="Clum A."/>
            <person name="Barry K."/>
            <person name="Grigoriev I.V."/>
            <person name="Martin F.M."/>
            <person name="Stajich J.E."/>
            <person name="Smith M.E."/>
            <person name="Bonito G."/>
            <person name="Spatafora J.W."/>
        </authorList>
    </citation>
    <scope>NUCLEOTIDE SEQUENCE [LARGE SCALE GENOMIC DNA]</scope>
    <source>
        <strain evidence="1 2">AD002</strain>
    </source>
</reference>
<comment type="caution">
    <text evidence="1">The sequence shown here is derived from an EMBL/GenBank/DDBJ whole genome shotgun (WGS) entry which is preliminary data.</text>
</comment>
<keyword evidence="2" id="KW-1185">Reference proteome</keyword>
<organism evidence="1 2">
    <name type="scientific">Jimgerdemannia flammicorona</name>
    <dbReference type="NCBI Taxonomy" id="994334"/>
    <lineage>
        <taxon>Eukaryota</taxon>
        <taxon>Fungi</taxon>
        <taxon>Fungi incertae sedis</taxon>
        <taxon>Mucoromycota</taxon>
        <taxon>Mucoromycotina</taxon>
        <taxon>Endogonomycetes</taxon>
        <taxon>Endogonales</taxon>
        <taxon>Endogonaceae</taxon>
        <taxon>Jimgerdemannia</taxon>
    </lineage>
</organism>
<dbReference type="Proteomes" id="UP000274822">
    <property type="component" value="Unassembled WGS sequence"/>
</dbReference>
<protein>
    <submittedName>
        <fullName evidence="1">Uncharacterized protein</fullName>
    </submittedName>
</protein>
<evidence type="ECO:0000313" key="1">
    <source>
        <dbReference type="EMBL" id="RUS26942.1"/>
    </source>
</evidence>
<accession>A0A433QAY9</accession>
<evidence type="ECO:0000313" key="2">
    <source>
        <dbReference type="Proteomes" id="UP000274822"/>
    </source>
</evidence>
<dbReference type="EMBL" id="RBNJ01009340">
    <property type="protein sequence ID" value="RUS26942.1"/>
    <property type="molecule type" value="Genomic_DNA"/>
</dbReference>
<proteinExistence type="predicted"/>
<feature type="non-terminal residue" evidence="1">
    <location>
        <position position="212"/>
    </location>
</feature>
<sequence length="212" mass="23172">MCDGETEGVALVPAETTLMGIYQRCLAASWMRTQMMESEYWVMVSVRFDVGTIRGAPISVEHQRQNIISAEGRGVPAAALALAAVFVDPRIHTVRSSRRAGGVAVQRDRGRGRRRRGVLWSVLVDKTTVLVGVIEVEVMADDDAEETAEIEVEGEVEVEVECEVDFEVEGEVEGEVEVEVALEVEVEVVVEVEVEVAVAVRETVANVTFANV</sequence>
<name>A0A433QAY9_9FUNG</name>